<proteinExistence type="predicted"/>
<protein>
    <submittedName>
        <fullName evidence="4">DUF536 domain-containing protein</fullName>
    </submittedName>
</protein>
<dbReference type="Proteomes" id="UP000294843">
    <property type="component" value="Unassembled WGS sequence"/>
</dbReference>
<dbReference type="InterPro" id="IPR007489">
    <property type="entry name" value="RocS-like_C"/>
</dbReference>
<reference evidence="4 5" key="1">
    <citation type="submission" date="2019-01" db="EMBL/GenBank/DDBJ databases">
        <title>Draft genome sequences of the type strains of six Macrococcus species.</title>
        <authorList>
            <person name="Mazhar S."/>
            <person name="Altermann E."/>
            <person name="Hill C."/>
            <person name="Mcauliffe O."/>
        </authorList>
    </citation>
    <scope>NUCLEOTIDE SEQUENCE [LARGE SCALE GENOMIC DNA]</scope>
    <source>
        <strain evidence="4 5">ATCC 51825</strain>
    </source>
</reference>
<feature type="domain" description="Regulator of chromosome segregation-like C-terminal" evidence="3">
    <location>
        <begin position="17"/>
        <end position="43"/>
    </location>
</feature>
<organism evidence="4 5">
    <name type="scientific">Macrococcus bovicus</name>
    <dbReference type="NCBI Taxonomy" id="69968"/>
    <lineage>
        <taxon>Bacteria</taxon>
        <taxon>Bacillati</taxon>
        <taxon>Bacillota</taxon>
        <taxon>Bacilli</taxon>
        <taxon>Bacillales</taxon>
        <taxon>Staphylococcaceae</taxon>
        <taxon>Macrococcus</taxon>
    </lineage>
</organism>
<keyword evidence="1" id="KW-0175">Coiled coil</keyword>
<sequence length="85" mass="9909">MKIVFSIRPISRKAVAKLLHNQQSLQLQSNEKIKALEIELNEVKEDSTKQDTNKVDSFYRDLREDKQQNNSTTNKKGGLLSRFFK</sequence>
<evidence type="ECO:0000256" key="2">
    <source>
        <dbReference type="SAM" id="MobiDB-lite"/>
    </source>
</evidence>
<feature type="coiled-coil region" evidence="1">
    <location>
        <begin position="26"/>
        <end position="53"/>
    </location>
</feature>
<evidence type="ECO:0000259" key="3">
    <source>
        <dbReference type="Pfam" id="PF04394"/>
    </source>
</evidence>
<accession>A0A4R6BV30</accession>
<dbReference type="RefSeq" id="WP_133452651.1">
    <property type="nucleotide sequence ID" value="NZ_SCWF01000018.1"/>
</dbReference>
<dbReference type="Pfam" id="PF04394">
    <property type="entry name" value="DUF536"/>
    <property type="match status" value="1"/>
</dbReference>
<gene>
    <name evidence="4" type="ORF">ERX55_11085</name>
</gene>
<evidence type="ECO:0000313" key="5">
    <source>
        <dbReference type="Proteomes" id="UP000294843"/>
    </source>
</evidence>
<name>A0A4R6BV30_9STAP</name>
<keyword evidence="5" id="KW-1185">Reference proteome</keyword>
<dbReference type="AlphaFoldDB" id="A0A4R6BV30"/>
<comment type="caution">
    <text evidence="4">The sequence shown here is derived from an EMBL/GenBank/DDBJ whole genome shotgun (WGS) entry which is preliminary data.</text>
</comment>
<feature type="region of interest" description="Disordered" evidence="2">
    <location>
        <begin position="59"/>
        <end position="85"/>
    </location>
</feature>
<dbReference type="EMBL" id="SCWF01000018">
    <property type="protein sequence ID" value="TDM12188.1"/>
    <property type="molecule type" value="Genomic_DNA"/>
</dbReference>
<evidence type="ECO:0000313" key="4">
    <source>
        <dbReference type="EMBL" id="TDM12188.1"/>
    </source>
</evidence>
<evidence type="ECO:0000256" key="1">
    <source>
        <dbReference type="SAM" id="Coils"/>
    </source>
</evidence>